<gene>
    <name evidence="2" type="primary">109586204</name>
</gene>
<dbReference type="EnsemblMetazoa" id="XM_020002379.1">
    <property type="protein sequence ID" value="XP_019857938.1"/>
    <property type="gene ID" value="LOC109586204"/>
</dbReference>
<protein>
    <submittedName>
        <fullName evidence="2">Uncharacterized protein</fullName>
    </submittedName>
</protein>
<evidence type="ECO:0000313" key="3">
    <source>
        <dbReference type="Proteomes" id="UP000007879"/>
    </source>
</evidence>
<proteinExistence type="predicted"/>
<sequence>MPRTRRAARKKKNENASEKASEIAEVTPKNLLNFVIRDLQAQMPRTIDLAIKRYEREALKCVRQLPDKSSFPPEIWNMELSEFLLRGGDMESAMQSLRADKMKEFSVAQEENEKENHLEIEKEVEPPPSVAMSTRLRSRTKAVTDYTTPARATTKTVPASTTAKRKPKQLEEVKLSMVSKTGSPVDEDKVVEGMLSGAIDEFLKGLMPHLSKKAQSKANQVFEDSVSKFKEQLVRKEGDVTLVTPLVSSTRSRRK</sequence>
<evidence type="ECO:0000313" key="2">
    <source>
        <dbReference type="EnsemblMetazoa" id="Aqu2.1.18076_001"/>
    </source>
</evidence>
<dbReference type="EnsemblMetazoa" id="Aqu2.1.18076_001">
    <property type="protein sequence ID" value="Aqu2.1.18076_001"/>
    <property type="gene ID" value="Aqu2.1.18076"/>
</dbReference>
<evidence type="ECO:0000256" key="1">
    <source>
        <dbReference type="SAM" id="MobiDB-lite"/>
    </source>
</evidence>
<feature type="region of interest" description="Disordered" evidence="1">
    <location>
        <begin position="125"/>
        <end position="168"/>
    </location>
</feature>
<reference evidence="2" key="2">
    <citation type="submission" date="2017-05" db="UniProtKB">
        <authorList>
            <consortium name="EnsemblMetazoa"/>
        </authorList>
    </citation>
    <scope>IDENTIFICATION</scope>
</reference>
<accession>A0A1X7TSW0</accession>
<feature type="region of interest" description="Disordered" evidence="1">
    <location>
        <begin position="1"/>
        <end position="22"/>
    </location>
</feature>
<dbReference type="InParanoid" id="A0A1X7TSW0"/>
<dbReference type="AlphaFoldDB" id="A0A1X7TSW0"/>
<feature type="compositionally biased region" description="Basic and acidic residues" evidence="1">
    <location>
        <begin position="13"/>
        <end position="22"/>
    </location>
</feature>
<dbReference type="KEGG" id="aqu:109586204"/>
<reference evidence="3" key="1">
    <citation type="journal article" date="2010" name="Nature">
        <title>The Amphimedon queenslandica genome and the evolution of animal complexity.</title>
        <authorList>
            <person name="Srivastava M."/>
            <person name="Simakov O."/>
            <person name="Chapman J."/>
            <person name="Fahey B."/>
            <person name="Gauthier M.E."/>
            <person name="Mitros T."/>
            <person name="Richards G.S."/>
            <person name="Conaco C."/>
            <person name="Dacre M."/>
            <person name="Hellsten U."/>
            <person name="Larroux C."/>
            <person name="Putnam N.H."/>
            <person name="Stanke M."/>
            <person name="Adamska M."/>
            <person name="Darling A."/>
            <person name="Degnan S.M."/>
            <person name="Oakley T.H."/>
            <person name="Plachetzki D.C."/>
            <person name="Zhai Y."/>
            <person name="Adamski M."/>
            <person name="Calcino A."/>
            <person name="Cummins S.F."/>
            <person name="Goodstein D.M."/>
            <person name="Harris C."/>
            <person name="Jackson D.J."/>
            <person name="Leys S.P."/>
            <person name="Shu S."/>
            <person name="Woodcroft B.J."/>
            <person name="Vervoort M."/>
            <person name="Kosik K.S."/>
            <person name="Manning G."/>
            <person name="Degnan B.M."/>
            <person name="Rokhsar D.S."/>
        </authorList>
    </citation>
    <scope>NUCLEOTIDE SEQUENCE [LARGE SCALE GENOMIC DNA]</scope>
</reference>
<organism evidence="2">
    <name type="scientific">Amphimedon queenslandica</name>
    <name type="common">Sponge</name>
    <dbReference type="NCBI Taxonomy" id="400682"/>
    <lineage>
        <taxon>Eukaryota</taxon>
        <taxon>Metazoa</taxon>
        <taxon>Porifera</taxon>
        <taxon>Demospongiae</taxon>
        <taxon>Heteroscleromorpha</taxon>
        <taxon>Haplosclerida</taxon>
        <taxon>Niphatidae</taxon>
        <taxon>Amphimedon</taxon>
    </lineage>
</organism>
<keyword evidence="3" id="KW-1185">Reference proteome</keyword>
<feature type="compositionally biased region" description="Basic residues" evidence="1">
    <location>
        <begin position="1"/>
        <end position="12"/>
    </location>
</feature>
<feature type="compositionally biased region" description="Polar residues" evidence="1">
    <location>
        <begin position="145"/>
        <end position="162"/>
    </location>
</feature>
<dbReference type="Proteomes" id="UP000007879">
    <property type="component" value="Unassembled WGS sequence"/>
</dbReference>
<name>A0A1X7TSW0_AMPQE</name>